<dbReference type="InterPro" id="IPR036388">
    <property type="entry name" value="WH-like_DNA-bd_sf"/>
</dbReference>
<dbReference type="PROSITE" id="PS50995">
    <property type="entry name" value="HTH_MARR_2"/>
    <property type="match status" value="1"/>
</dbReference>
<keyword evidence="4" id="KW-1185">Reference proteome</keyword>
<dbReference type="SUPFAM" id="SSF46785">
    <property type="entry name" value="Winged helix' DNA-binding domain"/>
    <property type="match status" value="1"/>
</dbReference>
<evidence type="ECO:0000313" key="4">
    <source>
        <dbReference type="Proteomes" id="UP001364211"/>
    </source>
</evidence>
<feature type="region of interest" description="Disordered" evidence="1">
    <location>
        <begin position="152"/>
        <end position="172"/>
    </location>
</feature>
<accession>A0ABU8TBH8</accession>
<dbReference type="InterPro" id="IPR000835">
    <property type="entry name" value="HTH_MarR-typ"/>
</dbReference>
<evidence type="ECO:0000259" key="2">
    <source>
        <dbReference type="PROSITE" id="PS50995"/>
    </source>
</evidence>
<dbReference type="PANTHER" id="PTHR33164">
    <property type="entry name" value="TRANSCRIPTIONAL REGULATOR, MARR FAMILY"/>
    <property type="match status" value="1"/>
</dbReference>
<name>A0ABU8TBH8_9PSEU</name>
<dbReference type="Proteomes" id="UP001364211">
    <property type="component" value="Unassembled WGS sequence"/>
</dbReference>
<comment type="caution">
    <text evidence="3">The sequence shown here is derived from an EMBL/GenBank/DDBJ whole genome shotgun (WGS) entry which is preliminary data.</text>
</comment>
<feature type="domain" description="HTH marR-type" evidence="2">
    <location>
        <begin position="11"/>
        <end position="147"/>
    </location>
</feature>
<dbReference type="Pfam" id="PF12802">
    <property type="entry name" value="MarR_2"/>
    <property type="match status" value="1"/>
</dbReference>
<dbReference type="EMBL" id="JBBJUP010000014">
    <property type="protein sequence ID" value="MEJ8280745.1"/>
    <property type="molecule type" value="Genomic_DNA"/>
</dbReference>
<reference evidence="3 4" key="1">
    <citation type="submission" date="2024-03" db="EMBL/GenBank/DDBJ databases">
        <title>Draft genome sequence of Pseudonocardia sp. DW16-2.</title>
        <authorList>
            <person name="Duangmal K."/>
        </authorList>
    </citation>
    <scope>NUCLEOTIDE SEQUENCE [LARGE SCALE GENOMIC DNA]</scope>
    <source>
        <strain evidence="3 4">DW16-2</strain>
    </source>
</reference>
<gene>
    <name evidence="3" type="ORF">WJX68_17520</name>
</gene>
<evidence type="ECO:0000256" key="1">
    <source>
        <dbReference type="SAM" id="MobiDB-lite"/>
    </source>
</evidence>
<proteinExistence type="predicted"/>
<dbReference type="SMART" id="SM00347">
    <property type="entry name" value="HTH_MARR"/>
    <property type="match status" value="1"/>
</dbReference>
<dbReference type="RefSeq" id="WP_340292227.1">
    <property type="nucleotide sequence ID" value="NZ_JBBJUP010000014.1"/>
</dbReference>
<protein>
    <submittedName>
        <fullName evidence="3">MarR family transcriptional regulator</fullName>
    </submittedName>
</protein>
<evidence type="ECO:0000313" key="3">
    <source>
        <dbReference type="EMBL" id="MEJ8280745.1"/>
    </source>
</evidence>
<organism evidence="3 4">
    <name type="scientific">Pseudonocardia spirodelae</name>
    <dbReference type="NCBI Taxonomy" id="3133431"/>
    <lineage>
        <taxon>Bacteria</taxon>
        <taxon>Bacillati</taxon>
        <taxon>Actinomycetota</taxon>
        <taxon>Actinomycetes</taxon>
        <taxon>Pseudonocardiales</taxon>
        <taxon>Pseudonocardiaceae</taxon>
        <taxon>Pseudonocardia</taxon>
    </lineage>
</organism>
<sequence>MAHTRWLDDEEQRTWRAFLSAQRLVSDKVERRLQAGAGMPQAYYEILVRLSEAPERTLRMSVLADCALSSRSRVSHAVARMEEAGWIERRSCPTDRRGQLAHLTDAGFAVLEAAAPDHVESVREALFDGLSPEHRSALREACEAVVAHLSGGGSWPVTGDSGPEGPEPARAS</sequence>
<dbReference type="InterPro" id="IPR036390">
    <property type="entry name" value="WH_DNA-bd_sf"/>
</dbReference>
<dbReference type="InterPro" id="IPR039422">
    <property type="entry name" value="MarR/SlyA-like"/>
</dbReference>
<dbReference type="PANTHER" id="PTHR33164:SF99">
    <property type="entry name" value="MARR FAMILY REGULATORY PROTEIN"/>
    <property type="match status" value="1"/>
</dbReference>
<dbReference type="Gene3D" id="1.10.10.10">
    <property type="entry name" value="Winged helix-like DNA-binding domain superfamily/Winged helix DNA-binding domain"/>
    <property type="match status" value="1"/>
</dbReference>